<accession>L0E093</accession>
<evidence type="ECO:0000313" key="2">
    <source>
        <dbReference type="Proteomes" id="UP000010809"/>
    </source>
</evidence>
<dbReference type="Proteomes" id="UP000010809">
    <property type="component" value="Chromosome"/>
</dbReference>
<reference evidence="1" key="1">
    <citation type="submission" date="2015-12" db="EMBL/GenBank/DDBJ databases">
        <authorList>
            <person name="Tikhonova T.V."/>
            <person name="Pavlov A.R."/>
            <person name="Beletsky A.V."/>
            <person name="Mardanov A.V."/>
            <person name="Sorokin D.Y."/>
            <person name="Ravin N.V."/>
            <person name="Popov V.O."/>
        </authorList>
    </citation>
    <scope>NUCLEOTIDE SEQUENCE</scope>
    <source>
        <strain evidence="1">DSM 14787</strain>
    </source>
</reference>
<sequence>MVTLARTTRTVNATAHGRPDALQGLVARTRSSEHERLELDPLADVEWV</sequence>
<name>L0E093_THIND</name>
<dbReference type="EMBL" id="CP003989">
    <property type="protein sequence ID" value="AGA34667.1"/>
    <property type="molecule type" value="Genomic_DNA"/>
</dbReference>
<dbReference type="STRING" id="1255043.TVNIR_3030"/>
<protein>
    <submittedName>
        <fullName evidence="1">Uncharacterized protein</fullName>
    </submittedName>
</protein>
<dbReference type="HOGENOM" id="CLU_3158875_0_0_6"/>
<dbReference type="PATRIC" id="fig|1255043.3.peg.3056"/>
<gene>
    <name evidence="1" type="ordered locus">TVNIR_3030</name>
</gene>
<organism evidence="1 2">
    <name type="scientific">Thioalkalivibrio nitratireducens (strain DSM 14787 / UNIQEM 213 / ALEN2)</name>
    <dbReference type="NCBI Taxonomy" id="1255043"/>
    <lineage>
        <taxon>Bacteria</taxon>
        <taxon>Pseudomonadati</taxon>
        <taxon>Pseudomonadota</taxon>
        <taxon>Gammaproteobacteria</taxon>
        <taxon>Chromatiales</taxon>
        <taxon>Ectothiorhodospiraceae</taxon>
        <taxon>Thioalkalivibrio</taxon>
    </lineage>
</organism>
<evidence type="ECO:0000313" key="1">
    <source>
        <dbReference type="EMBL" id="AGA34667.1"/>
    </source>
</evidence>
<dbReference type="AlphaFoldDB" id="L0E093"/>
<proteinExistence type="predicted"/>
<keyword evidence="2" id="KW-1185">Reference proteome</keyword>
<dbReference type="KEGG" id="tni:TVNIR_3030"/>